<reference evidence="1" key="1">
    <citation type="journal article" date="2015" name="Nature">
        <title>Complex archaea that bridge the gap between prokaryotes and eukaryotes.</title>
        <authorList>
            <person name="Spang A."/>
            <person name="Saw J.H."/>
            <person name="Jorgensen S.L."/>
            <person name="Zaremba-Niedzwiedzka K."/>
            <person name="Martijn J."/>
            <person name="Lind A.E."/>
            <person name="van Eijk R."/>
            <person name="Schleper C."/>
            <person name="Guy L."/>
            <person name="Ettema T.J."/>
        </authorList>
    </citation>
    <scope>NUCLEOTIDE SEQUENCE</scope>
</reference>
<evidence type="ECO:0000313" key="1">
    <source>
        <dbReference type="EMBL" id="KKN15244.1"/>
    </source>
</evidence>
<organism evidence="1">
    <name type="scientific">marine sediment metagenome</name>
    <dbReference type="NCBI Taxonomy" id="412755"/>
    <lineage>
        <taxon>unclassified sequences</taxon>
        <taxon>metagenomes</taxon>
        <taxon>ecological metagenomes</taxon>
    </lineage>
</organism>
<sequence>LMVVVHQTNKPIDETILSDHDADTLREMAGKAFFAGGYARWLYVHTFSVPANSKLDLLPSDKDLFGYAEALDNSIVNSIYELGFAQHIPEGPMQNETLLINFTHPDVDDAAPLQFVRPIASPALYSAGNPVKQLQRFNFYSSQFAVEMQGDDVVFFYTDEGVLDLKRGRLRINAINSPLGMMRRIVKDTSKGFIISLKEMMKLFTDWDARSDEYQASVVNAVNNMGDDAGAWDLDYRLYYEEKMAHIEQLDLNKATDPTSDKAPEHLWWLESKAQGEGMGDSNIDGQWEEGLLELCTPDSFTVSIHYSTGLMRRLAEVGYSAPKLEEIMTRMTPKIKMIEGMAAKQVSGMLKGTLKYRHDEHSIDEWIDYMLDDGGDGLNYGYLLAARLRALVPVDIRARKGPV</sequence>
<proteinExistence type="predicted"/>
<name>A0A0F9NB90_9ZZZZ</name>
<dbReference type="EMBL" id="LAZR01003731">
    <property type="protein sequence ID" value="KKN15244.1"/>
    <property type="molecule type" value="Genomic_DNA"/>
</dbReference>
<accession>A0A0F9NB90</accession>
<protein>
    <submittedName>
        <fullName evidence="1">Uncharacterized protein</fullName>
    </submittedName>
</protein>
<feature type="non-terminal residue" evidence="1">
    <location>
        <position position="1"/>
    </location>
</feature>
<dbReference type="AlphaFoldDB" id="A0A0F9NB90"/>
<gene>
    <name evidence="1" type="ORF">LCGC14_0988120</name>
</gene>
<comment type="caution">
    <text evidence="1">The sequence shown here is derived from an EMBL/GenBank/DDBJ whole genome shotgun (WGS) entry which is preliminary data.</text>
</comment>